<dbReference type="Pfam" id="PF02302">
    <property type="entry name" value="PTS_IIB"/>
    <property type="match status" value="1"/>
</dbReference>
<sequence length="104" mass="11412">MNILLACASGMSTSLVVKKMEEAAKQKGIDCKIWAVSQDIVEEEMKKADVLLIGPQMRFLKGKLEPKANEVGIKVDVIKPMDYGRCDGNAILNTAISMIKNNTK</sequence>
<dbReference type="PANTHER" id="PTHR34581">
    <property type="entry name" value="PTS SYSTEM N,N'-DIACETYLCHITOBIOSE-SPECIFIC EIIB COMPONENT"/>
    <property type="match status" value="1"/>
</dbReference>
<dbReference type="EMBL" id="JABBNI010000066">
    <property type="protein sequence ID" value="NMM65767.1"/>
    <property type="molecule type" value="Genomic_DNA"/>
</dbReference>
<dbReference type="RefSeq" id="WP_169300355.1">
    <property type="nucleotide sequence ID" value="NZ_JABBNI010000066.1"/>
</dbReference>
<evidence type="ECO:0000313" key="10">
    <source>
        <dbReference type="Proteomes" id="UP000537131"/>
    </source>
</evidence>
<evidence type="ECO:0000259" key="8">
    <source>
        <dbReference type="PROSITE" id="PS51100"/>
    </source>
</evidence>
<keyword evidence="3 9" id="KW-0762">Sugar transport</keyword>
<dbReference type="CDD" id="cd05564">
    <property type="entry name" value="PTS_IIB_chitobiose_lichenan"/>
    <property type="match status" value="1"/>
</dbReference>
<dbReference type="PROSITE" id="PS51100">
    <property type="entry name" value="PTS_EIIB_TYPE_3"/>
    <property type="match status" value="1"/>
</dbReference>
<evidence type="ECO:0000256" key="1">
    <source>
        <dbReference type="ARBA" id="ARBA00022448"/>
    </source>
</evidence>
<dbReference type="GO" id="GO:0009401">
    <property type="term" value="P:phosphoenolpyruvate-dependent sugar phosphotransferase system"/>
    <property type="evidence" value="ECO:0007669"/>
    <property type="project" value="UniProtKB-KW"/>
</dbReference>
<dbReference type="InterPro" id="IPR003501">
    <property type="entry name" value="PTS_EIIB_2/3"/>
</dbReference>
<keyword evidence="2" id="KW-0597">Phosphoprotein</keyword>
<evidence type="ECO:0000256" key="5">
    <source>
        <dbReference type="ARBA" id="ARBA00022683"/>
    </source>
</evidence>
<dbReference type="PANTHER" id="PTHR34581:SF2">
    <property type="entry name" value="PTS SYSTEM N,N'-DIACETYLCHITOBIOSE-SPECIFIC EIIB COMPONENT"/>
    <property type="match status" value="1"/>
</dbReference>
<keyword evidence="4" id="KW-0808">Transferase</keyword>
<dbReference type="InterPro" id="IPR013012">
    <property type="entry name" value="PTS_EIIB_3"/>
</dbReference>
<feature type="modified residue" description="Phosphocysteine; by EIIA" evidence="7">
    <location>
        <position position="7"/>
    </location>
</feature>
<protein>
    <submittedName>
        <fullName evidence="9">PTS sugar transporter subunit IIB</fullName>
    </submittedName>
</protein>
<accession>A0A7Y0ELS8</accession>
<name>A0A7Y0ELS8_9CLOT</name>
<feature type="domain" description="PTS EIIB type-3" evidence="8">
    <location>
        <begin position="1"/>
        <end position="104"/>
    </location>
</feature>
<dbReference type="AlphaFoldDB" id="A0A7Y0ELS8"/>
<dbReference type="GO" id="GO:0016301">
    <property type="term" value="F:kinase activity"/>
    <property type="evidence" value="ECO:0007669"/>
    <property type="project" value="UniProtKB-KW"/>
</dbReference>
<dbReference type="SUPFAM" id="SSF52794">
    <property type="entry name" value="PTS system IIB component-like"/>
    <property type="match status" value="1"/>
</dbReference>
<dbReference type="GO" id="GO:0008982">
    <property type="term" value="F:protein-N(PI)-phosphohistidine-sugar phosphotransferase activity"/>
    <property type="evidence" value="ECO:0007669"/>
    <property type="project" value="InterPro"/>
</dbReference>
<evidence type="ECO:0000256" key="7">
    <source>
        <dbReference type="PROSITE-ProRule" id="PRU00423"/>
    </source>
</evidence>
<evidence type="ECO:0000256" key="4">
    <source>
        <dbReference type="ARBA" id="ARBA00022679"/>
    </source>
</evidence>
<keyword evidence="10" id="KW-1185">Reference proteome</keyword>
<proteinExistence type="predicted"/>
<gene>
    <name evidence="9" type="ORF">HBE96_24630</name>
</gene>
<comment type="caution">
    <text evidence="9">The sequence shown here is derived from an EMBL/GenBank/DDBJ whole genome shotgun (WGS) entry which is preliminary data.</text>
</comment>
<evidence type="ECO:0000313" key="9">
    <source>
        <dbReference type="EMBL" id="NMM65767.1"/>
    </source>
</evidence>
<keyword evidence="5" id="KW-0598">Phosphotransferase system</keyword>
<reference evidence="9 10" key="1">
    <citation type="submission" date="2020-06" db="EMBL/GenBank/DDBJ databases">
        <title>Complete Genome Sequence of Clostridium muelleri sp. nov. P21T, an Acid-Alcohol Producing Acetogen Isolated from Old Hay.</title>
        <authorList>
            <person name="Duncan K.E."/>
            <person name="Tanner R.S."/>
        </authorList>
    </citation>
    <scope>NUCLEOTIDE SEQUENCE [LARGE SCALE GENOMIC DNA]</scope>
    <source>
        <strain evidence="9 10">P21</strain>
    </source>
</reference>
<keyword evidence="6" id="KW-0418">Kinase</keyword>
<dbReference type="Proteomes" id="UP000537131">
    <property type="component" value="Unassembled WGS sequence"/>
</dbReference>
<keyword evidence="1" id="KW-0813">Transport</keyword>
<dbReference type="InterPro" id="IPR036095">
    <property type="entry name" value="PTS_EIIB-like_sf"/>
</dbReference>
<evidence type="ECO:0000256" key="3">
    <source>
        <dbReference type="ARBA" id="ARBA00022597"/>
    </source>
</evidence>
<dbReference type="InterPro" id="IPR051819">
    <property type="entry name" value="PTS_sugar-specific_EIIB"/>
</dbReference>
<organism evidence="9 10">
    <name type="scientific">Clostridium muellerianum</name>
    <dbReference type="NCBI Taxonomy" id="2716538"/>
    <lineage>
        <taxon>Bacteria</taxon>
        <taxon>Bacillati</taxon>
        <taxon>Bacillota</taxon>
        <taxon>Clostridia</taxon>
        <taxon>Eubacteriales</taxon>
        <taxon>Clostridiaceae</taxon>
        <taxon>Clostridium</taxon>
    </lineage>
</organism>
<evidence type="ECO:0000256" key="6">
    <source>
        <dbReference type="ARBA" id="ARBA00022777"/>
    </source>
</evidence>
<evidence type="ECO:0000256" key="2">
    <source>
        <dbReference type="ARBA" id="ARBA00022553"/>
    </source>
</evidence>
<dbReference type="Gene3D" id="3.40.50.2300">
    <property type="match status" value="1"/>
</dbReference>